<organism evidence="2 3">
    <name type="scientific">Tahibacter amnicola</name>
    <dbReference type="NCBI Taxonomy" id="2976241"/>
    <lineage>
        <taxon>Bacteria</taxon>
        <taxon>Pseudomonadati</taxon>
        <taxon>Pseudomonadota</taxon>
        <taxon>Gammaproteobacteria</taxon>
        <taxon>Lysobacterales</taxon>
        <taxon>Rhodanobacteraceae</taxon>
        <taxon>Tahibacter</taxon>
    </lineage>
</organism>
<dbReference type="CDD" id="cd06662">
    <property type="entry name" value="SURF1"/>
    <property type="match status" value="1"/>
</dbReference>
<keyword evidence="1" id="KW-1003">Cell membrane</keyword>
<dbReference type="InterPro" id="IPR002994">
    <property type="entry name" value="Surf1/Shy1"/>
</dbReference>
<sequence length="244" mass="26909">MTRRWHRPSWFALLLFAAGLALFLALARWQWARAEEKEVLLAAYAASATAPTQSLSPSTDALPAEVLPRVRVNGRYRTDRGYWLVDQVRDGRNGRYAIGVFTPNGEAADLLVNLGWVASPAGVTLPAFPSLPADDRILEGIYAPPPGGGLRMGGDALPRQKSWPKETIFLDQAAIAADLGSALRPRLLLLDAESGSPLRREWTPAIIPPSRHRGYAFQWLSFAVAAVVIFVVLHWRKDQKGHRT</sequence>
<dbReference type="PROSITE" id="PS50895">
    <property type="entry name" value="SURF1"/>
    <property type="match status" value="1"/>
</dbReference>
<keyword evidence="3" id="KW-1185">Reference proteome</keyword>
<name>A0ABY6BLG3_9GAMM</name>
<comment type="subcellular location">
    <subcellularLocation>
        <location evidence="1">Cell membrane</location>
        <topology evidence="1">Multi-pass membrane protein</topology>
    </subcellularLocation>
</comment>
<proteinExistence type="inferred from homology"/>
<dbReference type="EMBL" id="CP104694">
    <property type="protein sequence ID" value="UXI68652.1"/>
    <property type="molecule type" value="Genomic_DNA"/>
</dbReference>
<protein>
    <recommendedName>
        <fullName evidence="1">SURF1-like protein</fullName>
    </recommendedName>
</protein>
<dbReference type="Pfam" id="PF02104">
    <property type="entry name" value="SURF1"/>
    <property type="match status" value="1"/>
</dbReference>
<dbReference type="RefSeq" id="WP_261695611.1">
    <property type="nucleotide sequence ID" value="NZ_CP104694.1"/>
</dbReference>
<gene>
    <name evidence="2" type="ORF">N4264_03095</name>
</gene>
<reference evidence="2" key="1">
    <citation type="submission" date="2022-09" db="EMBL/GenBank/DDBJ databases">
        <title>Tahibacter sp. nov., isolated from a fresh water.</title>
        <authorList>
            <person name="Baek J.H."/>
            <person name="Lee J.K."/>
            <person name="Kim J.M."/>
            <person name="Jeon C.O."/>
        </authorList>
    </citation>
    <scope>NUCLEOTIDE SEQUENCE</scope>
    <source>
        <strain evidence="2">W38</strain>
    </source>
</reference>
<comment type="caution">
    <text evidence="1">Lacks conserved residue(s) required for the propagation of feature annotation.</text>
</comment>
<evidence type="ECO:0000313" key="2">
    <source>
        <dbReference type="EMBL" id="UXI68652.1"/>
    </source>
</evidence>
<keyword evidence="1" id="KW-1133">Transmembrane helix</keyword>
<evidence type="ECO:0000313" key="3">
    <source>
        <dbReference type="Proteomes" id="UP001064632"/>
    </source>
</evidence>
<dbReference type="Proteomes" id="UP001064632">
    <property type="component" value="Chromosome"/>
</dbReference>
<comment type="similarity">
    <text evidence="1">Belongs to the SURF1 family.</text>
</comment>
<feature type="transmembrane region" description="Helical" evidence="1">
    <location>
        <begin position="216"/>
        <end position="235"/>
    </location>
</feature>
<keyword evidence="1" id="KW-0812">Transmembrane</keyword>
<keyword evidence="1" id="KW-0472">Membrane</keyword>
<accession>A0ABY6BLG3</accession>
<evidence type="ECO:0000256" key="1">
    <source>
        <dbReference type="RuleBase" id="RU363076"/>
    </source>
</evidence>